<dbReference type="InterPro" id="IPR011002">
    <property type="entry name" value="FliG_a-hlx"/>
</dbReference>
<comment type="similarity">
    <text evidence="3">Belongs to the FliG family.</text>
</comment>
<dbReference type="PANTHER" id="PTHR30534">
    <property type="entry name" value="FLAGELLAR MOTOR SWITCH PROTEIN FLIG"/>
    <property type="match status" value="1"/>
</dbReference>
<evidence type="ECO:0000313" key="15">
    <source>
        <dbReference type="Proteomes" id="UP001227126"/>
    </source>
</evidence>
<comment type="caution">
    <text evidence="14">The sequence shown here is derived from an EMBL/GenBank/DDBJ whole genome shotgun (WGS) entry which is preliminary data.</text>
</comment>
<proteinExistence type="inferred from homology"/>
<evidence type="ECO:0000259" key="11">
    <source>
        <dbReference type="Pfam" id="PF01706"/>
    </source>
</evidence>
<keyword evidence="8" id="KW-0472">Membrane</keyword>
<evidence type="ECO:0000256" key="9">
    <source>
        <dbReference type="ARBA" id="ARBA00023143"/>
    </source>
</evidence>
<dbReference type="Pfam" id="PF14841">
    <property type="entry name" value="FliG_M"/>
    <property type="match status" value="1"/>
</dbReference>
<feature type="domain" description="Flagellar motor switch protein FliG middle" evidence="12">
    <location>
        <begin position="132"/>
        <end position="199"/>
    </location>
</feature>
<gene>
    <name evidence="14" type="ORF">QO034_13560</name>
</gene>
<organism evidence="14 15">
    <name type="scientific">Sedimentitalea xiamensis</name>
    <dbReference type="NCBI Taxonomy" id="3050037"/>
    <lineage>
        <taxon>Bacteria</taxon>
        <taxon>Pseudomonadati</taxon>
        <taxon>Pseudomonadota</taxon>
        <taxon>Alphaproteobacteria</taxon>
        <taxon>Rhodobacterales</taxon>
        <taxon>Paracoccaceae</taxon>
        <taxon>Sedimentitalea</taxon>
    </lineage>
</organism>
<dbReference type="Proteomes" id="UP001227126">
    <property type="component" value="Unassembled WGS sequence"/>
</dbReference>
<keyword evidence="15" id="KW-1185">Reference proteome</keyword>
<evidence type="ECO:0000256" key="2">
    <source>
        <dbReference type="ARBA" id="ARBA00004413"/>
    </source>
</evidence>
<dbReference type="Pfam" id="PF01706">
    <property type="entry name" value="FliG_C"/>
    <property type="match status" value="1"/>
</dbReference>
<evidence type="ECO:0000259" key="13">
    <source>
        <dbReference type="Pfam" id="PF14842"/>
    </source>
</evidence>
<keyword evidence="7" id="KW-0283">Flagellar rotation</keyword>
<sequence length="352" mass="37090">MTPARTDAPQSPVTAPKILNNRAKAAIVVRLLLNEGADLPLEELPDHLQARLIQQMGSMGLVDRHTLSAVIEEFAGELDGIGLAFPKGLAETLAQMDGKISPQTAARLRKEAGVRQAGDPWVRLRALPVADLATMAQAESIEVAAVLLSKLDTAKAAALLGKLPGQLARRITYAVSQTGQVTPEAVDRIGLSLASQMDQKPLLAFDDDPGARVGAILNQSAAATRNDMLTGLDEADASFATSVRRSIFTFAHIPARVAPRDVPRVLRAVDPAAVITALAAATDDDTAPAAEFLLSNMSGRMADNLREEIADKGAVRPCDGEAAMAEVIAAIRGLEQAGEIELVTPDDPDDPD</sequence>
<evidence type="ECO:0000256" key="6">
    <source>
        <dbReference type="ARBA" id="ARBA00022500"/>
    </source>
</evidence>
<dbReference type="SUPFAM" id="SSF48029">
    <property type="entry name" value="FliG"/>
    <property type="match status" value="2"/>
</dbReference>
<name>A0ABT7FH84_9RHOB</name>
<evidence type="ECO:0000313" key="14">
    <source>
        <dbReference type="EMBL" id="MDK3074144.1"/>
    </source>
</evidence>
<keyword evidence="5" id="KW-1003">Cell membrane</keyword>
<comment type="function">
    <text evidence="10">FliG is one of three proteins (FliG, FliN, FliM) that forms the rotor-mounted switch complex (C ring), located at the base of the basal body. This complex interacts with the CheY and CheZ chemotaxis proteins, in addition to contacting components of the motor that determine the direction of flagellar rotation.</text>
</comment>
<dbReference type="Gene3D" id="1.10.220.30">
    <property type="match status" value="3"/>
</dbReference>
<comment type="subcellular location">
    <subcellularLocation>
        <location evidence="1">Bacterial flagellum basal body</location>
    </subcellularLocation>
    <subcellularLocation>
        <location evidence="2">Cell membrane</location>
        <topology evidence="2">Peripheral membrane protein</topology>
        <orientation evidence="2">Cytoplasmic side</orientation>
    </subcellularLocation>
</comment>
<evidence type="ECO:0000256" key="5">
    <source>
        <dbReference type="ARBA" id="ARBA00022475"/>
    </source>
</evidence>
<reference evidence="14 15" key="1">
    <citation type="submission" date="2023-05" db="EMBL/GenBank/DDBJ databases">
        <title>Sedimentitalea sp. nov. JM2-8.</title>
        <authorList>
            <person name="Huang J."/>
        </authorList>
    </citation>
    <scope>NUCLEOTIDE SEQUENCE [LARGE SCALE GENOMIC DNA]</scope>
    <source>
        <strain evidence="14 15">JM2-8</strain>
    </source>
</reference>
<dbReference type="InterPro" id="IPR028263">
    <property type="entry name" value="FliG_N"/>
</dbReference>
<feature type="domain" description="Flagellar motor switch protein FliG C-terminal" evidence="11">
    <location>
        <begin position="231"/>
        <end position="342"/>
    </location>
</feature>
<dbReference type="PANTHER" id="PTHR30534:SF0">
    <property type="entry name" value="FLAGELLAR MOTOR SWITCH PROTEIN FLIG"/>
    <property type="match status" value="1"/>
</dbReference>
<evidence type="ECO:0000256" key="4">
    <source>
        <dbReference type="ARBA" id="ARBA00021870"/>
    </source>
</evidence>
<evidence type="ECO:0000259" key="12">
    <source>
        <dbReference type="Pfam" id="PF14841"/>
    </source>
</evidence>
<dbReference type="InterPro" id="IPR032779">
    <property type="entry name" value="FliG_M"/>
</dbReference>
<evidence type="ECO:0000256" key="7">
    <source>
        <dbReference type="ARBA" id="ARBA00022779"/>
    </source>
</evidence>
<evidence type="ECO:0000256" key="1">
    <source>
        <dbReference type="ARBA" id="ARBA00004117"/>
    </source>
</evidence>
<dbReference type="Pfam" id="PF14842">
    <property type="entry name" value="FliG_N"/>
    <property type="match status" value="1"/>
</dbReference>
<accession>A0ABT7FH84</accession>
<dbReference type="PRINTS" id="PR00954">
    <property type="entry name" value="FLGMOTORFLIG"/>
</dbReference>
<evidence type="ECO:0000256" key="8">
    <source>
        <dbReference type="ARBA" id="ARBA00023136"/>
    </source>
</evidence>
<evidence type="ECO:0000256" key="3">
    <source>
        <dbReference type="ARBA" id="ARBA00010299"/>
    </source>
</evidence>
<dbReference type="InterPro" id="IPR000090">
    <property type="entry name" value="Flg_Motor_Flig"/>
</dbReference>
<evidence type="ECO:0000256" key="10">
    <source>
        <dbReference type="ARBA" id="ARBA00025598"/>
    </source>
</evidence>
<keyword evidence="9" id="KW-0975">Bacterial flagellum</keyword>
<keyword evidence="6" id="KW-0145">Chemotaxis</keyword>
<dbReference type="InterPro" id="IPR023087">
    <property type="entry name" value="Flg_Motor_Flig_C"/>
</dbReference>
<protein>
    <recommendedName>
        <fullName evidence="4">Flagellar motor switch protein FliG</fullName>
    </recommendedName>
</protein>
<dbReference type="EMBL" id="JASNJE010000016">
    <property type="protein sequence ID" value="MDK3074144.1"/>
    <property type="molecule type" value="Genomic_DNA"/>
</dbReference>
<feature type="domain" description="Flagellar motor switch protein FliG N-terminal" evidence="13">
    <location>
        <begin position="19"/>
        <end position="121"/>
    </location>
</feature>
<dbReference type="RefSeq" id="WP_284486139.1">
    <property type="nucleotide sequence ID" value="NZ_JASNJE010000016.1"/>
</dbReference>